<evidence type="ECO:0000256" key="2">
    <source>
        <dbReference type="ARBA" id="ARBA00022643"/>
    </source>
</evidence>
<proteinExistence type="predicted"/>
<dbReference type="InterPro" id="IPR051796">
    <property type="entry name" value="ISF_SsuE-like"/>
</dbReference>
<comment type="caution">
    <text evidence="4">The sequence shown here is derived from an EMBL/GenBank/DDBJ whole genome shotgun (WGS) entry which is preliminary data.</text>
</comment>
<organism evidence="4 5">
    <name type="scientific">Pseudoflavonifractor hominis</name>
    <dbReference type="NCBI Taxonomy" id="2763059"/>
    <lineage>
        <taxon>Bacteria</taxon>
        <taxon>Bacillati</taxon>
        <taxon>Bacillota</taxon>
        <taxon>Clostridia</taxon>
        <taxon>Eubacteriales</taxon>
        <taxon>Oscillospiraceae</taxon>
        <taxon>Pseudoflavonifractor</taxon>
    </lineage>
</organism>
<keyword evidence="5" id="KW-1185">Reference proteome</keyword>
<dbReference type="InterPro" id="IPR005025">
    <property type="entry name" value="FMN_Rdtase-like_dom"/>
</dbReference>
<dbReference type="RefSeq" id="WP_101691319.1">
    <property type="nucleotide sequence ID" value="NZ_JACOPR010000008.1"/>
</dbReference>
<evidence type="ECO:0000313" key="5">
    <source>
        <dbReference type="Proteomes" id="UP000660021"/>
    </source>
</evidence>
<accession>A0ABR7HVH7</accession>
<sequence length="219" mass="24818">MKIAAFVSSSSHHGNTATAVQKFLEGARAAGAETEIYYLHDYDMKPCRGCRACEKTGTCVIKGDDIPLLHEAIRSADAYVLATPTFYGDITGAFKVFVDRCYPFVDIWKDEETQQMRFGSRNKERRPGVLIAVSGSHGDMVFDSHMKVGYFCLNDLNSYPWREFCIPFTTWKPVAEMEDVVEKLYQGGQDLVRHMESGEGEDLARTGAYFARYRELKYN</sequence>
<evidence type="ECO:0000259" key="3">
    <source>
        <dbReference type="Pfam" id="PF03358"/>
    </source>
</evidence>
<dbReference type="PANTHER" id="PTHR43278:SF2">
    <property type="entry name" value="IRON-SULFUR FLAVOPROTEIN"/>
    <property type="match status" value="1"/>
</dbReference>
<evidence type="ECO:0000256" key="1">
    <source>
        <dbReference type="ARBA" id="ARBA00022630"/>
    </source>
</evidence>
<dbReference type="SUPFAM" id="SSF52218">
    <property type="entry name" value="Flavoproteins"/>
    <property type="match status" value="1"/>
</dbReference>
<evidence type="ECO:0000313" key="4">
    <source>
        <dbReference type="EMBL" id="MBC5731533.1"/>
    </source>
</evidence>
<protein>
    <submittedName>
        <fullName evidence="4">Flavodoxin family protein</fullName>
    </submittedName>
</protein>
<dbReference type="PANTHER" id="PTHR43278">
    <property type="entry name" value="NAD(P)H-DEPENDENT FMN-CONTAINING OXIDOREDUCTASE YWQN-RELATED"/>
    <property type="match status" value="1"/>
</dbReference>
<reference evidence="4 5" key="1">
    <citation type="submission" date="2020-08" db="EMBL/GenBank/DDBJ databases">
        <title>Genome public.</title>
        <authorList>
            <person name="Liu C."/>
            <person name="Sun Q."/>
        </authorList>
    </citation>
    <scope>NUCLEOTIDE SEQUENCE [LARGE SCALE GENOMIC DNA]</scope>
    <source>
        <strain evidence="4 5">New-38</strain>
    </source>
</reference>
<dbReference type="Pfam" id="PF03358">
    <property type="entry name" value="FMN_red"/>
    <property type="match status" value="1"/>
</dbReference>
<dbReference type="EMBL" id="JACOPR010000008">
    <property type="protein sequence ID" value="MBC5731533.1"/>
    <property type="molecule type" value="Genomic_DNA"/>
</dbReference>
<dbReference type="Proteomes" id="UP000660021">
    <property type="component" value="Unassembled WGS sequence"/>
</dbReference>
<dbReference type="InterPro" id="IPR029039">
    <property type="entry name" value="Flavoprotein-like_sf"/>
</dbReference>
<name>A0ABR7HVH7_9FIRM</name>
<keyword evidence="2" id="KW-0288">FMN</keyword>
<gene>
    <name evidence="4" type="ORF">H8S34_11955</name>
</gene>
<feature type="domain" description="NADPH-dependent FMN reductase-like" evidence="3">
    <location>
        <begin position="1"/>
        <end position="147"/>
    </location>
</feature>
<keyword evidence="1" id="KW-0285">Flavoprotein</keyword>
<dbReference type="Gene3D" id="3.40.50.360">
    <property type="match status" value="1"/>
</dbReference>